<evidence type="ECO:0000256" key="1">
    <source>
        <dbReference type="ARBA" id="ARBA00001933"/>
    </source>
</evidence>
<accession>A0A7Y0Q2D1</accession>
<dbReference type="Pfam" id="PF00291">
    <property type="entry name" value="PALP"/>
    <property type="match status" value="1"/>
</dbReference>
<evidence type="ECO:0000256" key="9">
    <source>
        <dbReference type="ARBA" id="ARBA00047931"/>
    </source>
</evidence>
<evidence type="ECO:0000256" key="2">
    <source>
        <dbReference type="ARBA" id="ARBA00004962"/>
    </source>
</evidence>
<keyword evidence="7 10" id="KW-0663">Pyridoxal phosphate</keyword>
<feature type="binding site" evidence="10">
    <location>
        <position position="263"/>
    </location>
    <ligand>
        <name>pyridoxal 5'-phosphate</name>
        <dbReference type="ChEBI" id="CHEBI:597326"/>
    </ligand>
</feature>
<dbReference type="Gene3D" id="3.40.50.1100">
    <property type="match status" value="2"/>
</dbReference>
<comment type="catalytic activity">
    <reaction evidence="9 12">
        <text>O-acetyl-L-serine + hydrogen sulfide = L-cysteine + acetate</text>
        <dbReference type="Rhea" id="RHEA:14829"/>
        <dbReference type="ChEBI" id="CHEBI:29919"/>
        <dbReference type="ChEBI" id="CHEBI:30089"/>
        <dbReference type="ChEBI" id="CHEBI:35235"/>
        <dbReference type="ChEBI" id="CHEBI:58340"/>
        <dbReference type="EC" id="2.5.1.47"/>
    </reaction>
</comment>
<dbReference type="EMBL" id="JABBVZ010000012">
    <property type="protein sequence ID" value="NMP21796.1"/>
    <property type="molecule type" value="Genomic_DNA"/>
</dbReference>
<organism evidence="14 15">
    <name type="scientific">Sulfobacillus harzensis</name>
    <dbReference type="NCBI Taxonomy" id="2729629"/>
    <lineage>
        <taxon>Bacteria</taxon>
        <taxon>Bacillati</taxon>
        <taxon>Bacillota</taxon>
        <taxon>Clostridia</taxon>
        <taxon>Eubacteriales</taxon>
        <taxon>Clostridiales Family XVII. Incertae Sedis</taxon>
        <taxon>Sulfobacillus</taxon>
    </lineage>
</organism>
<name>A0A7Y0Q2D1_9FIRM</name>
<reference evidence="14 15" key="1">
    <citation type="submission" date="2020-04" db="EMBL/GenBank/DDBJ databases">
        <authorList>
            <person name="Zhang R."/>
            <person name="Schippers A."/>
        </authorList>
    </citation>
    <scope>NUCLEOTIDE SEQUENCE [LARGE SCALE GENOMIC DNA]</scope>
    <source>
        <strain evidence="14 15">DSM 109850</strain>
    </source>
</reference>
<proteinExistence type="inferred from homology"/>
<feature type="domain" description="Tryptophan synthase beta chain-like PALP" evidence="13">
    <location>
        <begin position="6"/>
        <end position="277"/>
    </location>
</feature>
<comment type="pathway">
    <text evidence="2">Amino-acid biosynthesis; L-cysteine biosynthesis; L-cysteine from L-serine: step 2/2.</text>
</comment>
<comment type="similarity">
    <text evidence="3 12">Belongs to the cysteine synthase/cystathionine beta-synthase family.</text>
</comment>
<dbReference type="UniPathway" id="UPA00136">
    <property type="reaction ID" value="UER00200"/>
</dbReference>
<evidence type="ECO:0000256" key="12">
    <source>
        <dbReference type="RuleBase" id="RU003985"/>
    </source>
</evidence>
<dbReference type="InterPro" id="IPR050214">
    <property type="entry name" value="Cys_Synth/Cystath_Beta-Synth"/>
</dbReference>
<protein>
    <recommendedName>
        <fullName evidence="4 12">Cysteine synthase</fullName>
        <ecNumber evidence="4 12">2.5.1.47</ecNumber>
    </recommendedName>
</protein>
<evidence type="ECO:0000256" key="5">
    <source>
        <dbReference type="ARBA" id="ARBA00022605"/>
    </source>
</evidence>
<evidence type="ECO:0000259" key="13">
    <source>
        <dbReference type="Pfam" id="PF00291"/>
    </source>
</evidence>
<feature type="binding site" evidence="10">
    <location>
        <position position="71"/>
    </location>
    <ligand>
        <name>pyridoxal 5'-phosphate</name>
        <dbReference type="ChEBI" id="CHEBI:597326"/>
    </ligand>
</feature>
<dbReference type="InterPro" id="IPR036052">
    <property type="entry name" value="TrpB-like_PALP_sf"/>
</dbReference>
<dbReference type="PANTHER" id="PTHR10314">
    <property type="entry name" value="CYSTATHIONINE BETA-SYNTHASE"/>
    <property type="match status" value="1"/>
</dbReference>
<feature type="modified residue" description="N6-(pyridoxal phosphate)lysine" evidence="11">
    <location>
        <position position="41"/>
    </location>
</feature>
<keyword evidence="15" id="KW-1185">Reference proteome</keyword>
<dbReference type="AlphaFoldDB" id="A0A7Y0Q2D1"/>
<evidence type="ECO:0000256" key="7">
    <source>
        <dbReference type="ARBA" id="ARBA00022898"/>
    </source>
</evidence>
<dbReference type="GO" id="GO:0004124">
    <property type="term" value="F:cysteine synthase activity"/>
    <property type="evidence" value="ECO:0007669"/>
    <property type="project" value="UniProtKB-UniRule"/>
</dbReference>
<comment type="cofactor">
    <cofactor evidence="1 10 12">
        <name>pyridoxal 5'-phosphate</name>
        <dbReference type="ChEBI" id="CHEBI:597326"/>
    </cofactor>
</comment>
<dbReference type="RefSeq" id="WP_169097514.1">
    <property type="nucleotide sequence ID" value="NZ_JABBVZ010000012.1"/>
</dbReference>
<evidence type="ECO:0000256" key="10">
    <source>
        <dbReference type="PIRSR" id="PIRSR605856-50"/>
    </source>
</evidence>
<sequence>MADLKPWVGNTPLIRLTTLSERYHTAVWAKLESRNPGGSVKDRTALALLQDALNRGVVGPDTVIIEATSGNTGIALAMACASQHVPLVICMPEGQSLERKQLFWAYGATVVETPQELRTAGAVQRARELEQRIPGGLMLRQHENPANPAVHEQSTGPEIWEQTRHEISTFVAGVGTGGTVTGVGRFLKRENPDIFIAAVEPESSPVLSGGQSGSHKIPGIGAGFVPDNFDRSVVDRVLQVSDEAAWGAARFLPKSEGLLVGLSSGAVYVAAEQLLQEGHKNLGMIFADSGERYLSAGLYQPTDDAWVRQWAPDLF</sequence>
<evidence type="ECO:0000256" key="11">
    <source>
        <dbReference type="PIRSR" id="PIRSR605856-51"/>
    </source>
</evidence>
<evidence type="ECO:0000256" key="4">
    <source>
        <dbReference type="ARBA" id="ARBA00012681"/>
    </source>
</evidence>
<keyword evidence="6 12" id="KW-0808">Transferase</keyword>
<keyword evidence="5 12" id="KW-0028">Amino-acid biosynthesis</keyword>
<comment type="caution">
    <text evidence="14">The sequence shown here is derived from an EMBL/GenBank/DDBJ whole genome shotgun (WGS) entry which is preliminary data.</text>
</comment>
<dbReference type="NCBIfam" id="TIGR01139">
    <property type="entry name" value="cysK"/>
    <property type="match status" value="1"/>
</dbReference>
<dbReference type="InterPro" id="IPR005856">
    <property type="entry name" value="Cys_synth"/>
</dbReference>
<dbReference type="EC" id="2.5.1.47" evidence="4 12"/>
<dbReference type="CDD" id="cd01561">
    <property type="entry name" value="CBS_like"/>
    <property type="match status" value="1"/>
</dbReference>
<evidence type="ECO:0000313" key="15">
    <source>
        <dbReference type="Proteomes" id="UP000533476"/>
    </source>
</evidence>
<dbReference type="GO" id="GO:0006535">
    <property type="term" value="P:cysteine biosynthetic process from serine"/>
    <property type="evidence" value="ECO:0007669"/>
    <property type="project" value="UniProtKB-UniRule"/>
</dbReference>
<dbReference type="NCBIfam" id="TIGR01136">
    <property type="entry name" value="cysKM"/>
    <property type="match status" value="1"/>
</dbReference>
<keyword evidence="8 12" id="KW-0198">Cysteine biosynthesis</keyword>
<dbReference type="SUPFAM" id="SSF53686">
    <property type="entry name" value="Tryptophan synthase beta subunit-like PLP-dependent enzymes"/>
    <property type="match status" value="1"/>
</dbReference>
<evidence type="ECO:0000256" key="8">
    <source>
        <dbReference type="ARBA" id="ARBA00023192"/>
    </source>
</evidence>
<dbReference type="InterPro" id="IPR005859">
    <property type="entry name" value="CysK"/>
</dbReference>
<dbReference type="PROSITE" id="PS00901">
    <property type="entry name" value="CYS_SYNTHASE"/>
    <property type="match status" value="1"/>
</dbReference>
<evidence type="ECO:0000313" key="14">
    <source>
        <dbReference type="EMBL" id="NMP21796.1"/>
    </source>
</evidence>
<gene>
    <name evidence="14" type="primary">cysK</name>
    <name evidence="14" type="ORF">HIJ39_05445</name>
</gene>
<feature type="binding site" evidence="10">
    <location>
        <begin position="175"/>
        <end position="179"/>
    </location>
    <ligand>
        <name>pyridoxal 5'-phosphate</name>
        <dbReference type="ChEBI" id="CHEBI:597326"/>
    </ligand>
</feature>
<dbReference type="FunFam" id="3.40.50.1100:FF:000006">
    <property type="entry name" value="Cysteine synthase"/>
    <property type="match status" value="1"/>
</dbReference>
<evidence type="ECO:0000256" key="3">
    <source>
        <dbReference type="ARBA" id="ARBA00007103"/>
    </source>
</evidence>
<dbReference type="Proteomes" id="UP000533476">
    <property type="component" value="Unassembled WGS sequence"/>
</dbReference>
<dbReference type="InterPro" id="IPR001216">
    <property type="entry name" value="P-phosphate_BS"/>
</dbReference>
<evidence type="ECO:0000256" key="6">
    <source>
        <dbReference type="ARBA" id="ARBA00022679"/>
    </source>
</evidence>
<dbReference type="InterPro" id="IPR001926">
    <property type="entry name" value="TrpB-like_PALP"/>
</dbReference>